<name>A0A6B8M6M8_9HYPH</name>
<dbReference type="AlphaFoldDB" id="A0A6B8M6M8"/>
<accession>A0A6B8M6M8</accession>
<sequence>MFGKLDFSEVVLRGAGALLAAASSVFAFRELSDSNQSPRIAGMEHLAIYAKPATRASAPPRREDGPGIDYAPVGSTRKRTSSRATLETYEIVDASPESAVIRLPEGRIIRIAPGSRIAGLGEVLSIRQDSRKWTVVTQSGAISEN</sequence>
<feature type="region of interest" description="Disordered" evidence="1">
    <location>
        <begin position="53"/>
        <end position="82"/>
    </location>
</feature>
<dbReference type="RefSeq" id="WP_016919419.1">
    <property type="nucleotide sequence ID" value="NZ_CP044331.1"/>
</dbReference>
<proteinExistence type="predicted"/>
<evidence type="ECO:0000313" key="3">
    <source>
        <dbReference type="Proteomes" id="UP000422569"/>
    </source>
</evidence>
<gene>
    <name evidence="2" type="ORF">F7D14_11250</name>
</gene>
<protein>
    <submittedName>
        <fullName evidence="2">Uncharacterized protein</fullName>
    </submittedName>
</protein>
<organism evidence="2 3">
    <name type="scientific">Methylocystis parvus</name>
    <dbReference type="NCBI Taxonomy" id="134"/>
    <lineage>
        <taxon>Bacteria</taxon>
        <taxon>Pseudomonadati</taxon>
        <taxon>Pseudomonadota</taxon>
        <taxon>Alphaproteobacteria</taxon>
        <taxon>Hyphomicrobiales</taxon>
        <taxon>Methylocystaceae</taxon>
        <taxon>Methylocystis</taxon>
    </lineage>
</organism>
<dbReference type="Proteomes" id="UP000422569">
    <property type="component" value="Chromosome"/>
</dbReference>
<reference evidence="2 3" key="1">
    <citation type="submission" date="2019-09" db="EMBL/GenBank/DDBJ databases">
        <title>Isolation and complete genome sequencing of Methylocystis species.</title>
        <authorList>
            <person name="Rumah B.L."/>
            <person name="Stead C.E."/>
            <person name="Stevens B.C."/>
            <person name="Minton N.P."/>
            <person name="Grosse-Honebrink A."/>
            <person name="Zhang Y."/>
        </authorList>
    </citation>
    <scope>NUCLEOTIDE SEQUENCE [LARGE SCALE GENOMIC DNA]</scope>
    <source>
        <strain evidence="2 3">BRCS2</strain>
    </source>
</reference>
<evidence type="ECO:0000256" key="1">
    <source>
        <dbReference type="SAM" id="MobiDB-lite"/>
    </source>
</evidence>
<evidence type="ECO:0000313" key="2">
    <source>
        <dbReference type="EMBL" id="QGM97995.1"/>
    </source>
</evidence>
<dbReference type="EMBL" id="CP044331">
    <property type="protein sequence ID" value="QGM97995.1"/>
    <property type="molecule type" value="Genomic_DNA"/>
</dbReference>
<keyword evidence="3" id="KW-1185">Reference proteome</keyword>
<dbReference type="KEGG" id="mpar:F7D14_11250"/>